<sequence>MTLEDFLIEARRLARPSHQYRFAEDGEPVTGYWHGVEAGALCLSVEREGTWLNVYLDADGASGRVETATQPVRSERPLYRTDATSLPPIEAVFRFGPAAIDAYLDAHGWQRDWGFNSNFKGIAAHDYEREWMAQCPLYTGGVVAVAGGWNMPWPDDDELIGLDLVLWTFEESEPWVEVFSDGGRYSVIQRIT</sequence>
<comment type="caution">
    <text evidence="1">The sequence shown here is derived from an EMBL/GenBank/DDBJ whole genome shotgun (WGS) entry which is preliminary data.</text>
</comment>
<dbReference type="EMBL" id="QTQX01000014">
    <property type="protein sequence ID" value="RQT25502.1"/>
    <property type="molecule type" value="Genomic_DNA"/>
</dbReference>
<name>A0A3N8Q9U0_9BURK</name>
<evidence type="ECO:0000313" key="1">
    <source>
        <dbReference type="EMBL" id="RQT25502.1"/>
    </source>
</evidence>
<organism evidence="1 2">
    <name type="scientific">Burkholderia contaminans</name>
    <dbReference type="NCBI Taxonomy" id="488447"/>
    <lineage>
        <taxon>Bacteria</taxon>
        <taxon>Pseudomonadati</taxon>
        <taxon>Pseudomonadota</taxon>
        <taxon>Betaproteobacteria</taxon>
        <taxon>Burkholderiales</taxon>
        <taxon>Burkholderiaceae</taxon>
        <taxon>Burkholderia</taxon>
        <taxon>Burkholderia cepacia complex</taxon>
    </lineage>
</organism>
<dbReference type="Proteomes" id="UP000269271">
    <property type="component" value="Unassembled WGS sequence"/>
</dbReference>
<evidence type="ECO:0000313" key="2">
    <source>
        <dbReference type="Proteomes" id="UP000269271"/>
    </source>
</evidence>
<gene>
    <name evidence="1" type="ORF">DF037_22155</name>
</gene>
<protein>
    <submittedName>
        <fullName evidence="1">Uncharacterized protein</fullName>
    </submittedName>
</protein>
<accession>A0A3N8Q9U0</accession>
<reference evidence="1 2" key="1">
    <citation type="submission" date="2018-08" db="EMBL/GenBank/DDBJ databases">
        <title>Comparative analysis of Burkholderia isolates from Puerto Rico.</title>
        <authorList>
            <person name="Hall C."/>
            <person name="Sahl J."/>
            <person name="Wagner D."/>
        </authorList>
    </citation>
    <scope>NUCLEOTIDE SEQUENCE [LARGE SCALE GENOMIC DNA]</scope>
    <source>
        <strain evidence="1 2">Bp9001</strain>
    </source>
</reference>
<dbReference type="AlphaFoldDB" id="A0A3N8Q9U0"/>
<dbReference type="RefSeq" id="WP_124618693.1">
    <property type="nucleotide sequence ID" value="NZ_CABVQJ010000005.1"/>
</dbReference>
<proteinExistence type="predicted"/>